<dbReference type="EMBL" id="CAAALY010041159">
    <property type="protein sequence ID" value="VEL19340.1"/>
    <property type="molecule type" value="Genomic_DNA"/>
</dbReference>
<keyword evidence="9" id="KW-1185">Reference proteome</keyword>
<gene>
    <name evidence="8" type="ORF">PXEA_LOCUS12780</name>
</gene>
<keyword evidence="4" id="KW-0597">Phosphoprotein</keyword>
<evidence type="ECO:0000259" key="7">
    <source>
        <dbReference type="Pfam" id="PF05010"/>
    </source>
</evidence>
<dbReference type="GO" id="GO:0005737">
    <property type="term" value="C:cytoplasm"/>
    <property type="evidence" value="ECO:0007669"/>
    <property type="project" value="TreeGrafter"/>
</dbReference>
<reference evidence="8" key="1">
    <citation type="submission" date="2018-11" db="EMBL/GenBank/DDBJ databases">
        <authorList>
            <consortium name="Pathogen Informatics"/>
        </authorList>
    </citation>
    <scope>NUCLEOTIDE SEQUENCE</scope>
</reference>
<feature type="domain" description="Transforming acidic coiled-coil-containing protein C-terminal" evidence="7">
    <location>
        <begin position="4"/>
        <end position="52"/>
    </location>
</feature>
<evidence type="ECO:0000256" key="3">
    <source>
        <dbReference type="ARBA" id="ARBA00022490"/>
    </source>
</evidence>
<dbReference type="InterPro" id="IPR039915">
    <property type="entry name" value="TACC"/>
</dbReference>
<evidence type="ECO:0000256" key="2">
    <source>
        <dbReference type="ARBA" id="ARBA00009423"/>
    </source>
</evidence>
<dbReference type="Pfam" id="PF05010">
    <property type="entry name" value="TACC_C"/>
    <property type="match status" value="1"/>
</dbReference>
<dbReference type="GO" id="GO:0007097">
    <property type="term" value="P:nuclear migration"/>
    <property type="evidence" value="ECO:0007669"/>
    <property type="project" value="TreeGrafter"/>
</dbReference>
<accession>A0A448WSQ6</accession>
<comment type="similarity">
    <text evidence="2">Belongs to the TACC family.</text>
</comment>
<proteinExistence type="inferred from homology"/>
<dbReference type="GO" id="GO:0007052">
    <property type="term" value="P:mitotic spindle organization"/>
    <property type="evidence" value="ECO:0007669"/>
    <property type="project" value="InterPro"/>
</dbReference>
<evidence type="ECO:0000256" key="5">
    <source>
        <dbReference type="ARBA" id="ARBA00023054"/>
    </source>
</evidence>
<evidence type="ECO:0000313" key="9">
    <source>
        <dbReference type="Proteomes" id="UP000784294"/>
    </source>
</evidence>
<dbReference type="OrthoDB" id="10255048at2759"/>
<comment type="caution">
    <text evidence="8">The sequence shown here is derived from an EMBL/GenBank/DDBJ whole genome shotgun (WGS) entry which is preliminary data.</text>
</comment>
<protein>
    <recommendedName>
        <fullName evidence="7">Transforming acidic coiled-coil-containing protein C-terminal domain-containing protein</fullName>
    </recommendedName>
</protein>
<keyword evidence="5" id="KW-0175">Coiled coil</keyword>
<comment type="subcellular location">
    <subcellularLocation>
        <location evidence="1">Cytoplasm</location>
        <location evidence="1">Cytoskeleton</location>
    </subcellularLocation>
</comment>
<dbReference type="AlphaFoldDB" id="A0A448WSQ6"/>
<evidence type="ECO:0000256" key="6">
    <source>
        <dbReference type="ARBA" id="ARBA00023212"/>
    </source>
</evidence>
<organism evidence="8 9">
    <name type="scientific">Protopolystoma xenopodis</name>
    <dbReference type="NCBI Taxonomy" id="117903"/>
    <lineage>
        <taxon>Eukaryota</taxon>
        <taxon>Metazoa</taxon>
        <taxon>Spiralia</taxon>
        <taxon>Lophotrochozoa</taxon>
        <taxon>Platyhelminthes</taxon>
        <taxon>Monogenea</taxon>
        <taxon>Polyopisthocotylea</taxon>
        <taxon>Polystomatidea</taxon>
        <taxon>Polystomatidae</taxon>
        <taxon>Protopolystoma</taxon>
    </lineage>
</organism>
<dbReference type="InterPro" id="IPR007707">
    <property type="entry name" value="TACC_C"/>
</dbReference>
<dbReference type="Proteomes" id="UP000784294">
    <property type="component" value="Unassembled WGS sequence"/>
</dbReference>
<keyword evidence="6" id="KW-0206">Cytoskeleton</keyword>
<evidence type="ECO:0000313" key="8">
    <source>
        <dbReference type="EMBL" id="VEL19340.1"/>
    </source>
</evidence>
<keyword evidence="3" id="KW-0963">Cytoplasm</keyword>
<dbReference type="PANTHER" id="PTHR13924:SF10">
    <property type="entry name" value="TRANSFORMING ACIDIC COILED-COIL PROTEIN, ISOFORM K"/>
    <property type="match status" value="1"/>
</dbReference>
<sequence length="60" mass="6807">MRTEVAAKESVAELVSERDQALEEMATIEKAFGDLHRRFEKSKQVIDGFKQVSALRLISL</sequence>
<name>A0A448WSQ6_9PLAT</name>
<evidence type="ECO:0000256" key="1">
    <source>
        <dbReference type="ARBA" id="ARBA00004245"/>
    </source>
</evidence>
<dbReference type="GO" id="GO:0005856">
    <property type="term" value="C:cytoskeleton"/>
    <property type="evidence" value="ECO:0007669"/>
    <property type="project" value="UniProtKB-SubCell"/>
</dbReference>
<dbReference type="PANTHER" id="PTHR13924">
    <property type="entry name" value="TRANSFORMING ACIDIC COILED-COIL CONTAINING PROTEIN 1/2"/>
    <property type="match status" value="1"/>
</dbReference>
<evidence type="ECO:0000256" key="4">
    <source>
        <dbReference type="ARBA" id="ARBA00022553"/>
    </source>
</evidence>